<accession>A0AA95GRF6</accession>
<evidence type="ECO:0000313" key="10">
    <source>
        <dbReference type="EMBL" id="WGM01424.1"/>
    </source>
</evidence>
<dbReference type="RefSeq" id="WP_280624920.1">
    <property type="nucleotide sequence ID" value="NZ_CP123504.1"/>
</dbReference>
<dbReference type="FunFam" id="3.10.50.40:FF:000006">
    <property type="entry name" value="Peptidyl-prolyl cis-trans isomerase"/>
    <property type="match status" value="1"/>
</dbReference>
<dbReference type="Pfam" id="PF00254">
    <property type="entry name" value="FKBP_C"/>
    <property type="match status" value="1"/>
</dbReference>
<keyword evidence="4 6" id="KW-0697">Rotamase</keyword>
<reference evidence="10" key="1">
    <citation type="submission" date="2023-04" db="EMBL/GenBank/DDBJ databases">
        <title>Genome dynamics across the evolutionary transition to endosymbiosis.</title>
        <authorList>
            <person name="Siozios S."/>
            <person name="Nadal-Jimenez P."/>
            <person name="Azagi T."/>
            <person name="Sprong H."/>
            <person name="Frost C.L."/>
            <person name="Parratt S.R."/>
            <person name="Taylor G."/>
            <person name="Brettell L."/>
            <person name="Lew K.C."/>
            <person name="Croft L."/>
            <person name="King K.C."/>
            <person name="Brockhurst M.A."/>
            <person name="Hypsa V."/>
            <person name="Novakova E."/>
            <person name="Darby A.C."/>
            <person name="Hurst G.D.D."/>
        </authorList>
    </citation>
    <scope>NUCLEOTIDE SEQUENCE</scope>
    <source>
        <strain evidence="10">APv</strain>
    </source>
</reference>
<dbReference type="GO" id="GO:0006457">
    <property type="term" value="P:protein folding"/>
    <property type="evidence" value="ECO:0007669"/>
    <property type="project" value="InterPro"/>
</dbReference>
<evidence type="ECO:0000256" key="8">
    <source>
        <dbReference type="SAM" id="SignalP"/>
    </source>
</evidence>
<protein>
    <recommendedName>
        <fullName evidence="7">Peptidyl-prolyl cis-trans isomerase</fullName>
        <ecNumber evidence="7">5.2.1.8</ecNumber>
    </recommendedName>
</protein>
<feature type="domain" description="PPIase FKBP-type" evidence="9">
    <location>
        <begin position="156"/>
        <end position="241"/>
    </location>
</feature>
<dbReference type="SUPFAM" id="SSF54534">
    <property type="entry name" value="FKBP-like"/>
    <property type="match status" value="1"/>
</dbReference>
<keyword evidence="5 6" id="KW-0413">Isomerase</keyword>
<dbReference type="PROSITE" id="PS50059">
    <property type="entry name" value="FKBP_PPIASE"/>
    <property type="match status" value="1"/>
</dbReference>
<dbReference type="AlphaFoldDB" id="A0AA95GRF6"/>
<dbReference type="InterPro" id="IPR036944">
    <property type="entry name" value="PPIase_FKBP_N_sf"/>
</dbReference>
<name>A0AA95GRF6_9GAMM</name>
<comment type="similarity">
    <text evidence="3 7">Belongs to the FKBP-type PPIase family.</text>
</comment>
<dbReference type="EMBL" id="CP123504">
    <property type="protein sequence ID" value="WGM01424.1"/>
    <property type="molecule type" value="Genomic_DNA"/>
</dbReference>
<evidence type="ECO:0000259" key="9">
    <source>
        <dbReference type="PROSITE" id="PS50059"/>
    </source>
</evidence>
<dbReference type="Gene3D" id="1.10.287.460">
    <property type="entry name" value="Peptidyl-prolyl cis-trans isomerase, FKBP-type, N-terminal domain"/>
    <property type="match status" value="1"/>
</dbReference>
<dbReference type="EC" id="5.2.1.8" evidence="7"/>
<dbReference type="GO" id="GO:0003755">
    <property type="term" value="F:peptidyl-prolyl cis-trans isomerase activity"/>
    <property type="evidence" value="ECO:0007669"/>
    <property type="project" value="UniProtKB-UniRule"/>
</dbReference>
<evidence type="ECO:0000256" key="2">
    <source>
        <dbReference type="ARBA" id="ARBA00002388"/>
    </source>
</evidence>
<dbReference type="Gene3D" id="3.10.50.40">
    <property type="match status" value="1"/>
</dbReference>
<evidence type="ECO:0000256" key="1">
    <source>
        <dbReference type="ARBA" id="ARBA00000971"/>
    </source>
</evidence>
<evidence type="ECO:0000256" key="6">
    <source>
        <dbReference type="PROSITE-ProRule" id="PRU00277"/>
    </source>
</evidence>
<evidence type="ECO:0000256" key="5">
    <source>
        <dbReference type="ARBA" id="ARBA00023235"/>
    </source>
</evidence>
<dbReference type="InterPro" id="IPR000774">
    <property type="entry name" value="PPIase_FKBP_N"/>
</dbReference>
<organism evidence="10 11">
    <name type="scientific">Arsenophonus nasoniae</name>
    <name type="common">son-killer infecting Nasonia vitripennis</name>
    <dbReference type="NCBI Taxonomy" id="638"/>
    <lineage>
        <taxon>Bacteria</taxon>
        <taxon>Pseudomonadati</taxon>
        <taxon>Pseudomonadota</taxon>
        <taxon>Gammaproteobacteria</taxon>
        <taxon>Enterobacterales</taxon>
        <taxon>Morganellaceae</taxon>
        <taxon>Arsenophonus</taxon>
    </lineage>
</organism>
<feature type="chain" id="PRO_5041704673" description="Peptidyl-prolyl cis-trans isomerase" evidence="8">
    <location>
        <begin position="26"/>
        <end position="245"/>
    </location>
</feature>
<keyword evidence="8" id="KW-0732">Signal</keyword>
<evidence type="ECO:0000313" key="11">
    <source>
        <dbReference type="Proteomes" id="UP001177595"/>
    </source>
</evidence>
<evidence type="ECO:0000256" key="4">
    <source>
        <dbReference type="ARBA" id="ARBA00023110"/>
    </source>
</evidence>
<sequence length="245" mass="27012">MKSLFKTTLLVTTLSMVLNTSQVFAAEANKKFDNEEQRSAYALGASLGRYMDNSLMQQKSIGINLDRQQLLAGVQDAFVNKSKLSDQEIETTLKAFEQKVRAAAQAKMEEESKKKGKLGDEYRAKYLKEEKSAVKTKSGLIYKIEKPGEGAKPTDKDTIVVNYEGRLIDGSVFDSSYKRNEPLTIALDSVIPGWTEGLQQLKKGGKIQLIIPPELGYGKSAAAAIPANSTLIFNVELLDIKPTNK</sequence>
<proteinExistence type="inferred from homology"/>
<comment type="function">
    <text evidence="2">PPIases accelerate the folding of proteins. It catalyzes the cis-trans isomerization of proline imidic peptide bonds in oligopeptides.</text>
</comment>
<dbReference type="Proteomes" id="UP001177595">
    <property type="component" value="Chromosome"/>
</dbReference>
<dbReference type="InterPro" id="IPR001179">
    <property type="entry name" value="PPIase_FKBP_dom"/>
</dbReference>
<comment type="catalytic activity">
    <reaction evidence="1 6 7">
        <text>[protein]-peptidylproline (omega=180) = [protein]-peptidylproline (omega=0)</text>
        <dbReference type="Rhea" id="RHEA:16237"/>
        <dbReference type="Rhea" id="RHEA-COMP:10747"/>
        <dbReference type="Rhea" id="RHEA-COMP:10748"/>
        <dbReference type="ChEBI" id="CHEBI:83833"/>
        <dbReference type="ChEBI" id="CHEBI:83834"/>
        <dbReference type="EC" id="5.2.1.8"/>
    </reaction>
</comment>
<dbReference type="Pfam" id="PF01346">
    <property type="entry name" value="FKBP_N"/>
    <property type="match status" value="1"/>
</dbReference>
<dbReference type="PANTHER" id="PTHR43811:SF19">
    <property type="entry name" value="39 KDA FK506-BINDING NUCLEAR PROTEIN"/>
    <property type="match status" value="1"/>
</dbReference>
<gene>
    <name evidence="10" type="primary">fkpA</name>
    <name evidence="10" type="ORF">QE210_16695</name>
</gene>
<evidence type="ECO:0000256" key="7">
    <source>
        <dbReference type="RuleBase" id="RU003915"/>
    </source>
</evidence>
<dbReference type="InterPro" id="IPR046357">
    <property type="entry name" value="PPIase_dom_sf"/>
</dbReference>
<dbReference type="NCBIfam" id="NF008150">
    <property type="entry name" value="PRK10902.1"/>
    <property type="match status" value="1"/>
</dbReference>
<evidence type="ECO:0000256" key="3">
    <source>
        <dbReference type="ARBA" id="ARBA00006577"/>
    </source>
</evidence>
<dbReference type="PANTHER" id="PTHR43811">
    <property type="entry name" value="FKBP-TYPE PEPTIDYL-PROLYL CIS-TRANS ISOMERASE FKPA"/>
    <property type="match status" value="1"/>
</dbReference>
<feature type="signal peptide" evidence="8">
    <location>
        <begin position="1"/>
        <end position="25"/>
    </location>
</feature>